<sequence>MRWRRPTAIEVEAAILTTLILAALASSLL</sequence>
<evidence type="ECO:0000313" key="2">
    <source>
        <dbReference type="Proteomes" id="UP000266568"/>
    </source>
</evidence>
<dbReference type="Proteomes" id="UP000266568">
    <property type="component" value="Unassembled WGS sequence"/>
</dbReference>
<evidence type="ECO:0000313" key="1">
    <source>
        <dbReference type="EMBL" id="RIA44087.1"/>
    </source>
</evidence>
<name>A0A397PA84_9SPHN</name>
<dbReference type="EMBL" id="QXDC01000003">
    <property type="protein sequence ID" value="RIA44087.1"/>
    <property type="molecule type" value="Genomic_DNA"/>
</dbReference>
<dbReference type="AlphaFoldDB" id="A0A397PA84"/>
<proteinExistence type="predicted"/>
<comment type="caution">
    <text evidence="1">The sequence shown here is derived from an EMBL/GenBank/DDBJ whole genome shotgun (WGS) entry which is preliminary data.</text>
</comment>
<organism evidence="1 2">
    <name type="scientific">Hephaestia caeni</name>
    <dbReference type="NCBI Taxonomy" id="645617"/>
    <lineage>
        <taxon>Bacteria</taxon>
        <taxon>Pseudomonadati</taxon>
        <taxon>Pseudomonadota</taxon>
        <taxon>Alphaproteobacteria</taxon>
        <taxon>Sphingomonadales</taxon>
        <taxon>Sphingomonadaceae</taxon>
        <taxon>Hephaestia</taxon>
    </lineage>
</organism>
<keyword evidence="2" id="KW-1185">Reference proteome</keyword>
<accession>A0A397PA84</accession>
<gene>
    <name evidence="1" type="ORF">DFR49_2324</name>
</gene>
<reference evidence="1 2" key="1">
    <citation type="submission" date="2018-08" db="EMBL/GenBank/DDBJ databases">
        <title>Genomic Encyclopedia of Type Strains, Phase IV (KMG-IV): sequencing the most valuable type-strain genomes for metagenomic binning, comparative biology and taxonomic classification.</title>
        <authorList>
            <person name="Goeker M."/>
        </authorList>
    </citation>
    <scope>NUCLEOTIDE SEQUENCE [LARGE SCALE GENOMIC DNA]</scope>
    <source>
        <strain evidence="1 2">DSM 25527</strain>
    </source>
</reference>
<protein>
    <submittedName>
        <fullName evidence="1">Uncharacterized protein</fullName>
    </submittedName>
</protein>